<dbReference type="Proteomes" id="UP000191901">
    <property type="component" value="Chromosome"/>
</dbReference>
<keyword evidence="2" id="KW-1185">Reference proteome</keyword>
<proteinExistence type="predicted"/>
<dbReference type="AlphaFoldDB" id="A0A1Z3HKK4"/>
<dbReference type="KEGG" id="hhg:XM38_017700"/>
<evidence type="ECO:0000313" key="2">
    <source>
        <dbReference type="Proteomes" id="UP000191901"/>
    </source>
</evidence>
<gene>
    <name evidence="1" type="ORF">XM38_017700</name>
</gene>
<name>A0A1Z3HKK4_9CYAN</name>
<protein>
    <submittedName>
        <fullName evidence="1">Uncharacterized protein</fullName>
    </submittedName>
</protein>
<organism evidence="1 2">
    <name type="scientific">Halomicronema hongdechloris C2206</name>
    <dbReference type="NCBI Taxonomy" id="1641165"/>
    <lineage>
        <taxon>Bacteria</taxon>
        <taxon>Bacillati</taxon>
        <taxon>Cyanobacteriota</taxon>
        <taxon>Cyanophyceae</taxon>
        <taxon>Nodosilineales</taxon>
        <taxon>Nodosilineaceae</taxon>
        <taxon>Halomicronema</taxon>
    </lineage>
</organism>
<evidence type="ECO:0000313" key="1">
    <source>
        <dbReference type="EMBL" id="ASC70823.1"/>
    </source>
</evidence>
<reference evidence="1 2" key="1">
    <citation type="journal article" date="2016" name="Biochim. Biophys. Acta">
        <title>Characterization of red-shifted phycobilisomes isolated from the chlorophyll f-containing cyanobacterium Halomicronema hongdechloris.</title>
        <authorList>
            <person name="Li Y."/>
            <person name="Lin Y."/>
            <person name="Garvey C.J."/>
            <person name="Birch D."/>
            <person name="Corkery R.W."/>
            <person name="Loughlin P.C."/>
            <person name="Scheer H."/>
            <person name="Willows R.D."/>
            <person name="Chen M."/>
        </authorList>
    </citation>
    <scope>NUCLEOTIDE SEQUENCE [LARGE SCALE GENOMIC DNA]</scope>
    <source>
        <strain evidence="1 2">C2206</strain>
    </source>
</reference>
<dbReference type="EMBL" id="CP021983">
    <property type="protein sequence ID" value="ASC70823.1"/>
    <property type="molecule type" value="Genomic_DNA"/>
</dbReference>
<sequence length="429" mass="49816">MQLPAPDVVRDHVLRSLSRYWPKNKHIIADLPILSVSNPVISEALSLREIPLPDWASIWGVGGILLVPAETCPCGIHWEQVDWWLASFLLLECWHERSWEDANGPIHSYSFRLRAWDKRVWERAWVNRVALFLREWVAQIRGEDVEHLFGALPSPEFIMTHDIDAVSKTWAIRLKQGVFNGVNALRALGRKDLTAAIAKTQQAIRFLLSQEDWWVLDDLLQMEQQRGIRSIFHFYADPAPKTLKRWLMDPAYSITAPKVQSFIEKLQVAKYSVGIHPSFDAWHDKDRITAQRKHLQLTTGINITDCRQHWLRFSWDTTWSAQTKAGLQRDTTLMFNDRSGFRNASAIAWRPWHRSASTPHQIIALPSMLMDSHLYDYALMTDNERVATIQYWVEECRMVRGQVALLWHPHTLTQDYGWAKGLQSLFSVL</sequence>
<accession>A0A1Z3HKK4</accession>